<dbReference type="EMBL" id="AQGU01000029">
    <property type="protein sequence ID" value="MBE0361643.1"/>
    <property type="molecule type" value="Genomic_DNA"/>
</dbReference>
<sequence>MQIVLNAVKSISLAAIYANKSKNKHLDQKCWLLAFRLL</sequence>
<evidence type="ECO:0000313" key="2">
    <source>
        <dbReference type="Proteomes" id="UP000648482"/>
    </source>
</evidence>
<name>A0ABR9E5K8_9GAMM</name>
<protein>
    <submittedName>
        <fullName evidence="1">Uncharacterized protein</fullName>
    </submittedName>
</protein>
<gene>
    <name evidence="1" type="ORF">PALI_b0646</name>
</gene>
<dbReference type="Proteomes" id="UP000648482">
    <property type="component" value="Unassembled WGS sequence"/>
</dbReference>
<reference evidence="1 2" key="1">
    <citation type="submission" date="2015-06" db="EMBL/GenBank/DDBJ databases">
        <title>Genome sequence of Pseudoalteromonas aliena.</title>
        <authorList>
            <person name="Xie B.-B."/>
            <person name="Rong J.-C."/>
            <person name="Qin Q.-L."/>
            <person name="Zhang Y.-Z."/>
        </authorList>
    </citation>
    <scope>NUCLEOTIDE SEQUENCE [LARGE SCALE GENOMIC DNA]</scope>
    <source>
        <strain evidence="1 2">SW19</strain>
    </source>
</reference>
<organism evidence="1 2">
    <name type="scientific">Pseudoalteromonas aliena SW19</name>
    <dbReference type="NCBI Taxonomy" id="1314866"/>
    <lineage>
        <taxon>Bacteria</taxon>
        <taxon>Pseudomonadati</taxon>
        <taxon>Pseudomonadota</taxon>
        <taxon>Gammaproteobacteria</taxon>
        <taxon>Alteromonadales</taxon>
        <taxon>Pseudoalteromonadaceae</taxon>
        <taxon>Pseudoalteromonas</taxon>
    </lineage>
</organism>
<evidence type="ECO:0000313" key="1">
    <source>
        <dbReference type="EMBL" id="MBE0361643.1"/>
    </source>
</evidence>
<keyword evidence="2" id="KW-1185">Reference proteome</keyword>
<comment type="caution">
    <text evidence="1">The sequence shown here is derived from an EMBL/GenBank/DDBJ whole genome shotgun (WGS) entry which is preliminary data.</text>
</comment>
<accession>A0ABR9E5K8</accession>
<proteinExistence type="predicted"/>